<keyword evidence="1" id="KW-1133">Transmembrane helix</keyword>
<dbReference type="RefSeq" id="WP_262504527.1">
    <property type="nucleotide sequence ID" value="NZ_FOMS01000014.1"/>
</dbReference>
<gene>
    <name evidence="2" type="ORF">SAMN04515678_11412</name>
</gene>
<reference evidence="2 3" key="1">
    <citation type="submission" date="2016-10" db="EMBL/GenBank/DDBJ databases">
        <authorList>
            <person name="Varghese N."/>
            <person name="Submissions S."/>
        </authorList>
    </citation>
    <scope>NUCLEOTIDE SEQUENCE [LARGE SCALE GENOMIC DNA]</scope>
    <source>
        <strain evidence="3">YIM D21,KCTC 23444,ACCC 10710</strain>
    </source>
</reference>
<keyword evidence="1" id="KW-0472">Membrane</keyword>
<keyword evidence="1" id="KW-0812">Transmembrane</keyword>
<dbReference type="Proteomes" id="UP000325289">
    <property type="component" value="Unassembled WGS sequence"/>
</dbReference>
<dbReference type="AlphaFoldDB" id="A0A1I2CPI1"/>
<evidence type="ECO:0000256" key="1">
    <source>
        <dbReference type="SAM" id="Phobius"/>
    </source>
</evidence>
<keyword evidence="3" id="KW-1185">Reference proteome</keyword>
<protein>
    <submittedName>
        <fullName evidence="2">Uncharacterized protein</fullName>
    </submittedName>
</protein>
<evidence type="ECO:0000313" key="3">
    <source>
        <dbReference type="Proteomes" id="UP000325289"/>
    </source>
</evidence>
<name>A0A1I2CPI1_9RHOB</name>
<evidence type="ECO:0000313" key="2">
    <source>
        <dbReference type="EMBL" id="SFE69670.1"/>
    </source>
</evidence>
<feature type="transmembrane region" description="Helical" evidence="1">
    <location>
        <begin position="6"/>
        <end position="26"/>
    </location>
</feature>
<sequence>MSDTFITLTILTVFGFTYAGAAIAWAHWEGRRLDKLDQSKNR</sequence>
<organism evidence="2 3">
    <name type="scientific">Roseivivax sediminis</name>
    <dbReference type="NCBI Taxonomy" id="936889"/>
    <lineage>
        <taxon>Bacteria</taxon>
        <taxon>Pseudomonadati</taxon>
        <taxon>Pseudomonadota</taxon>
        <taxon>Alphaproteobacteria</taxon>
        <taxon>Rhodobacterales</taxon>
        <taxon>Roseobacteraceae</taxon>
        <taxon>Roseivivax</taxon>
    </lineage>
</organism>
<proteinExistence type="predicted"/>
<accession>A0A1I2CPI1</accession>
<dbReference type="EMBL" id="FOMS01000014">
    <property type="protein sequence ID" value="SFE69670.1"/>
    <property type="molecule type" value="Genomic_DNA"/>
</dbReference>